<feature type="compositionally biased region" description="Pro residues" evidence="2">
    <location>
        <begin position="155"/>
        <end position="209"/>
    </location>
</feature>
<proteinExistence type="predicted"/>
<reference evidence="3 4" key="1">
    <citation type="submission" date="2011-10" db="EMBL/GenBank/DDBJ databases">
        <authorList>
            <person name="Genoscope - CEA"/>
        </authorList>
    </citation>
    <scope>NUCLEOTIDE SEQUENCE [LARGE SCALE GENOMIC DNA]</scope>
    <source>
        <strain evidence="3 4">RCC 1105</strain>
    </source>
</reference>
<dbReference type="NCBIfam" id="TIGR02167">
    <property type="entry name" value="Liste_lipo_26"/>
    <property type="match status" value="17"/>
</dbReference>
<evidence type="ECO:0000313" key="4">
    <source>
        <dbReference type="Proteomes" id="UP000198341"/>
    </source>
</evidence>
<dbReference type="GeneID" id="19012206"/>
<dbReference type="PRINTS" id="PR01217">
    <property type="entry name" value="PRICHEXTENSN"/>
</dbReference>
<gene>
    <name evidence="3" type="ordered locus">Bathy13g02540</name>
</gene>
<accession>K8EN46</accession>
<dbReference type="InterPro" id="IPR051412">
    <property type="entry name" value="Formin_Homology_Diaphanous_sf"/>
</dbReference>
<evidence type="ECO:0000256" key="2">
    <source>
        <dbReference type="SAM" id="MobiDB-lite"/>
    </source>
</evidence>
<dbReference type="InterPro" id="IPR005046">
    <property type="entry name" value="DUF285"/>
</dbReference>
<dbReference type="GO" id="GO:0005884">
    <property type="term" value="C:actin filament"/>
    <property type="evidence" value="ECO:0007669"/>
    <property type="project" value="TreeGrafter"/>
</dbReference>
<feature type="coiled-coil region" evidence="1">
    <location>
        <begin position="117"/>
        <end position="148"/>
    </location>
</feature>
<dbReference type="PANTHER" id="PTHR45691">
    <property type="entry name" value="PROTEIN DIAPHANOUS"/>
    <property type="match status" value="1"/>
</dbReference>
<dbReference type="KEGG" id="bpg:Bathy13g02540"/>
<name>K8EN46_9CHLO</name>
<sequence>MKPATSTTATRKISSSFVFFVFFCVTFVFGRIGAKGEIAGLGGIQRGSNRVEYADGAFNVRSGGKGGRELQINTHRVKTRSEWQFWEQVQCREKLFLGKDEDKVEVGERLATIFAKMESLTKDVAESNAELRAENADLRAAFVALEAKVDIFFQPPSPPPPSPPSPPPSPPSPPPPSPPSPPPSPPSPPPPSPPSPPPSPPPLPPPPVTSIPDASWHALVVECLAEAGAEVTGECTEWASGNNYGTMPNWNTSLVTDMNGSDGTVLRGFGGKSTFNGDITEWDTSQVTDMRYMFQSASAFNQDISSWTGSAATSAQTDMFSGATAFQAKFKCTNEITGPANSCVGPSPIPDTSWHAFVGDCLIESDAIGETGECIVWARSQNVWYGTMPNWNTSLVTDMNGSDGTVLRGFGGKSTFNGDITEWDTSQVTDMRYMFQSASAFNQDISSWTGSAATSAQTDMFLDATAFQAKFKCTNEITGPANSCVGPSPIPDTSWHAFVGDCLIESDAIGETGECIVWARSQNVWYGTMPNWDTSLVEDMSGYDEGNFAFQGFGKSTFNGDISKWNTGKVTNMFSMFRDASAFNQDIGSWNTARVTNMGYMFLSASAFNQDIGSWTTAQVTSMGNMFASASSFNRDIGSWNTEKVTNMQYMFGYASAFNHDIGSWNTEKVTTMHKMFLYAYAFNQDIGSWNTAQVTDTRQMFAQAYAFQAKFKCTNEITGPLNSCVGPSPIPDTSWHAFVGDCLIESDAIGETGECIVWARSQNVWYGTMPNWDTSLVEDMSGYDGGFQGFGDKSTFDGDISKWDTGKVTRMDAMFYKARAFNRDIGSWNTAQVTDMSRMFYEASAFNQGIGSWNTEKVTDMSRMFNSAPAFNQDIGSWNTEKVTNMRDMFYYASAFNHDIGEWNTEKVTNMIGMFHTASSFNQDIGSWNTEKVTTMIYMFQDASAFNHDISSWTGSAATSAQSSMFSGATAFQAKFKCTNEITGPANSCVGPSPIPDTSWHAFVGECLMWDASPVIAETGECIDWARSKDVWYGTMPNWDVSLVENMVGWNSVAFQGFGGKSTFNGDISKWNTEKVTNMEYMFFKTSAFNQDIGSWNTAQVTDMEYMFNSASAFNHDIGSWNTSQVTDMEYMFRVASAFNQDIGSWNTTQVKTMSRMFWFASAFNQDIGSWNTAQVTDMQLMFNSASAFNHDISSWTGSAATSEQANMFLDATAFRAKFTCTNANAGPPNSCVLK</sequence>
<dbReference type="Proteomes" id="UP000198341">
    <property type="component" value="Chromosome 13"/>
</dbReference>
<dbReference type="PANTHER" id="PTHR45691:SF6">
    <property type="entry name" value="PROTEIN DIAPHANOUS"/>
    <property type="match status" value="1"/>
</dbReference>
<evidence type="ECO:0000256" key="1">
    <source>
        <dbReference type="SAM" id="Coils"/>
    </source>
</evidence>
<dbReference type="EMBL" id="FO082266">
    <property type="protein sequence ID" value="CCO19456.1"/>
    <property type="molecule type" value="Genomic_DNA"/>
</dbReference>
<protein>
    <submittedName>
        <fullName evidence="3">Unnamed protein product</fullName>
    </submittedName>
</protein>
<dbReference type="InterPro" id="IPR011889">
    <property type="entry name" value="Liste_lipo_26"/>
</dbReference>
<evidence type="ECO:0000313" key="3">
    <source>
        <dbReference type="EMBL" id="CCO19456.1"/>
    </source>
</evidence>
<dbReference type="STRING" id="41875.K8EN46"/>
<dbReference type="Pfam" id="PF03382">
    <property type="entry name" value="DUF285"/>
    <property type="match status" value="5"/>
</dbReference>
<dbReference type="GO" id="GO:0030041">
    <property type="term" value="P:actin filament polymerization"/>
    <property type="evidence" value="ECO:0007669"/>
    <property type="project" value="TreeGrafter"/>
</dbReference>
<dbReference type="RefSeq" id="XP_007509653.1">
    <property type="nucleotide sequence ID" value="XM_007509591.1"/>
</dbReference>
<dbReference type="eggNOG" id="ENOG502QTV0">
    <property type="taxonomic scope" value="Eukaryota"/>
</dbReference>
<dbReference type="AlphaFoldDB" id="K8EN46"/>
<keyword evidence="4" id="KW-1185">Reference proteome</keyword>
<keyword evidence="1" id="KW-0175">Coiled coil</keyword>
<dbReference type="OrthoDB" id="46911at2759"/>
<feature type="region of interest" description="Disordered" evidence="2">
    <location>
        <begin position="153"/>
        <end position="210"/>
    </location>
</feature>
<organism evidence="3 4">
    <name type="scientific">Bathycoccus prasinos</name>
    <dbReference type="NCBI Taxonomy" id="41875"/>
    <lineage>
        <taxon>Eukaryota</taxon>
        <taxon>Viridiplantae</taxon>
        <taxon>Chlorophyta</taxon>
        <taxon>Mamiellophyceae</taxon>
        <taxon>Mamiellales</taxon>
        <taxon>Bathycoccaceae</taxon>
        <taxon>Bathycoccus</taxon>
    </lineage>
</organism>